<dbReference type="AlphaFoldDB" id="A0A805ZPT1"/>
<dbReference type="Proteomes" id="UP000000664">
    <property type="component" value="Chromosome"/>
</dbReference>
<protein>
    <submittedName>
        <fullName evidence="1">Uncharacterized protein</fullName>
    </submittedName>
</protein>
<organism evidence="1 2">
    <name type="scientific">Lactobacillus gasseri (strain ATCC 33323 / DSM 20243 / BCRC 14619 / CIP 102991 / JCM 1131 / KCTC 3163 / NCIMB 11718 / NCTC 13722 / AM63)</name>
    <dbReference type="NCBI Taxonomy" id="324831"/>
    <lineage>
        <taxon>Bacteria</taxon>
        <taxon>Bacillati</taxon>
        <taxon>Bacillota</taxon>
        <taxon>Bacilli</taxon>
        <taxon>Lactobacillales</taxon>
        <taxon>Lactobacillaceae</taxon>
        <taxon>Lactobacillus</taxon>
    </lineage>
</organism>
<evidence type="ECO:0000313" key="1">
    <source>
        <dbReference type="EMBL" id="ABJ60338.1"/>
    </source>
</evidence>
<sequence>MLQTRYDTSLTSSYRNRYEKAKVSYFEKENKLLLTYNYGDSWEFEVDPEMIDSLMGGEAIDLDKFDKAEFNQRMEQYKE</sequence>
<proteinExistence type="predicted"/>
<name>A0A805ZPT1_LACGA</name>
<dbReference type="KEGG" id="lga:LGAS_0951"/>
<dbReference type="RefSeq" id="WP_003647342.1">
    <property type="nucleotide sequence ID" value="NC_008530.1"/>
</dbReference>
<accession>A0A805ZPT1</accession>
<evidence type="ECO:0000313" key="2">
    <source>
        <dbReference type="Proteomes" id="UP000000664"/>
    </source>
</evidence>
<reference evidence="1 2" key="1">
    <citation type="journal article" date="2006" name="Proc. Natl. Acad. Sci. U.S.A.">
        <title>Comparative genomics of the lactic acid bacteria.</title>
        <authorList>
            <person name="Makarova K."/>
            <person name="Slesarev A."/>
            <person name="Wolf Y."/>
            <person name="Sorokin A."/>
            <person name="Mirkin B."/>
            <person name="Koonin E."/>
            <person name="Pavlov A."/>
            <person name="Pavlova N."/>
            <person name="Karamychev V."/>
            <person name="Polouchine N."/>
            <person name="Shakhova V."/>
            <person name="Grigoriev I."/>
            <person name="Lou Y."/>
            <person name="Rohksar D."/>
            <person name="Lucas S."/>
            <person name="Huang K."/>
            <person name="Goodstein D.M."/>
            <person name="Hawkins T."/>
            <person name="Plengvidhya V."/>
            <person name="Welker D."/>
            <person name="Hughes J."/>
            <person name="Goh Y."/>
            <person name="Benson A."/>
            <person name="Baldwin K."/>
            <person name="Lee J.H."/>
            <person name="Diaz-Muniz I."/>
            <person name="Dosti B."/>
            <person name="Smeianov V."/>
            <person name="Wechter W."/>
            <person name="Barabote R."/>
            <person name="Lorca G."/>
            <person name="Altermann E."/>
            <person name="Barrangou R."/>
            <person name="Ganesan B."/>
            <person name="Xie Y."/>
            <person name="Rawsthorne H."/>
            <person name="Tamir D."/>
            <person name="Parker C."/>
            <person name="Breidt F."/>
            <person name="Broadbent J."/>
            <person name="Hutkins R."/>
            <person name="O'Sullivan D."/>
            <person name="Steele J."/>
            <person name="Unlu G."/>
            <person name="Saier M."/>
            <person name="Klaenhammer T."/>
            <person name="Richardson P."/>
            <person name="Kozyavkin S."/>
            <person name="Weimer B."/>
            <person name="Mills D."/>
        </authorList>
    </citation>
    <scope>NUCLEOTIDE SEQUENCE [LARGE SCALE GENOMIC DNA]</scope>
    <source>
        <strain evidence="2">ATCC 33323 / DSM 20243 / BCRC 14619 / CIP 102991 / JCM 1131 / KCTC 3163 / NCIMB 11718 / NCTC 13722 / AM63</strain>
    </source>
</reference>
<gene>
    <name evidence="1" type="ordered locus">LGAS_0951</name>
</gene>
<dbReference type="EMBL" id="CP000413">
    <property type="protein sequence ID" value="ABJ60338.1"/>
    <property type="molecule type" value="Genomic_DNA"/>
</dbReference>
<dbReference type="GeneID" id="29638870"/>